<dbReference type="Proteomes" id="UP000095282">
    <property type="component" value="Unplaced"/>
</dbReference>
<dbReference type="WBParaSite" id="Csp11.Scaffold630.g18691.t1">
    <property type="protein sequence ID" value="Csp11.Scaffold630.g18691.t1"/>
    <property type="gene ID" value="Csp11.Scaffold630.g18691"/>
</dbReference>
<protein>
    <submittedName>
        <fullName evidence="3">Secreted protein</fullName>
    </submittedName>
</protein>
<feature type="signal peptide" evidence="1">
    <location>
        <begin position="1"/>
        <end position="19"/>
    </location>
</feature>
<evidence type="ECO:0000313" key="3">
    <source>
        <dbReference type="WBParaSite" id="Csp11.Scaffold630.g18691.t1"/>
    </source>
</evidence>
<name>A0A1I7URR9_9PELO</name>
<accession>A0A1I7URR9</accession>
<organism evidence="2 3">
    <name type="scientific">Caenorhabditis tropicalis</name>
    <dbReference type="NCBI Taxonomy" id="1561998"/>
    <lineage>
        <taxon>Eukaryota</taxon>
        <taxon>Metazoa</taxon>
        <taxon>Ecdysozoa</taxon>
        <taxon>Nematoda</taxon>
        <taxon>Chromadorea</taxon>
        <taxon>Rhabditida</taxon>
        <taxon>Rhabditina</taxon>
        <taxon>Rhabditomorpha</taxon>
        <taxon>Rhabditoidea</taxon>
        <taxon>Rhabditidae</taxon>
        <taxon>Peloderinae</taxon>
        <taxon>Caenorhabditis</taxon>
    </lineage>
</organism>
<evidence type="ECO:0000256" key="1">
    <source>
        <dbReference type="SAM" id="SignalP"/>
    </source>
</evidence>
<keyword evidence="1" id="KW-0732">Signal</keyword>
<keyword evidence="2" id="KW-1185">Reference proteome</keyword>
<feature type="chain" id="PRO_5009309374" evidence="1">
    <location>
        <begin position="20"/>
        <end position="77"/>
    </location>
</feature>
<dbReference type="AlphaFoldDB" id="A0A1I7URR9"/>
<evidence type="ECO:0000313" key="2">
    <source>
        <dbReference type="Proteomes" id="UP000095282"/>
    </source>
</evidence>
<sequence>MKSAVLFFTIAFLLWKVQVDPEYGSEALHPPYARLQTPKSEPAAIEFVATPRRHYVHKKLFSPPASPRPHPVSPPCG</sequence>
<reference evidence="3" key="1">
    <citation type="submission" date="2016-11" db="UniProtKB">
        <authorList>
            <consortium name="WormBaseParasite"/>
        </authorList>
    </citation>
    <scope>IDENTIFICATION</scope>
</reference>
<proteinExistence type="predicted"/>